<name>A0A5J4T9U6_9EUKA</name>
<organism evidence="1 2">
    <name type="scientific">Streblomastix strix</name>
    <dbReference type="NCBI Taxonomy" id="222440"/>
    <lineage>
        <taxon>Eukaryota</taxon>
        <taxon>Metamonada</taxon>
        <taxon>Preaxostyla</taxon>
        <taxon>Oxymonadida</taxon>
        <taxon>Streblomastigidae</taxon>
        <taxon>Streblomastix</taxon>
    </lineage>
</organism>
<accession>A0A5J4T9U6</accession>
<gene>
    <name evidence="1" type="ORF">EZS28_049535</name>
</gene>
<protein>
    <submittedName>
        <fullName evidence="1">Uncharacterized protein</fullName>
    </submittedName>
</protein>
<reference evidence="1 2" key="1">
    <citation type="submission" date="2019-03" db="EMBL/GenBank/DDBJ databases">
        <title>Single cell metagenomics reveals metabolic interactions within the superorganism composed of flagellate Streblomastix strix and complex community of Bacteroidetes bacteria on its surface.</title>
        <authorList>
            <person name="Treitli S.C."/>
            <person name="Kolisko M."/>
            <person name="Husnik F."/>
            <person name="Keeling P."/>
            <person name="Hampl V."/>
        </authorList>
    </citation>
    <scope>NUCLEOTIDE SEQUENCE [LARGE SCALE GENOMIC DNA]</scope>
    <source>
        <strain evidence="1">ST1C</strain>
    </source>
</reference>
<dbReference type="Proteomes" id="UP000324800">
    <property type="component" value="Unassembled WGS sequence"/>
</dbReference>
<sequence length="116" mass="13348">MTVKQLVTALRTMERLNIFFGAEDYIGFCVGLKIGLSGSRYILAVIESNHTAEFFAPNQNYRENYEEIATSILNYFNGAFTSASPNYIHFHIQQQDTKSIQFLPFSNISSREKFFQ</sequence>
<dbReference type="AlphaFoldDB" id="A0A5J4T9U6"/>
<comment type="caution">
    <text evidence="1">The sequence shown here is derived from an EMBL/GenBank/DDBJ whole genome shotgun (WGS) entry which is preliminary data.</text>
</comment>
<proteinExistence type="predicted"/>
<evidence type="ECO:0000313" key="1">
    <source>
        <dbReference type="EMBL" id="KAA6354939.1"/>
    </source>
</evidence>
<evidence type="ECO:0000313" key="2">
    <source>
        <dbReference type="Proteomes" id="UP000324800"/>
    </source>
</evidence>
<dbReference type="EMBL" id="SNRW01035446">
    <property type="protein sequence ID" value="KAA6354939.1"/>
    <property type="molecule type" value="Genomic_DNA"/>
</dbReference>